<sequence>DYELIDANFHGPLLLGSESNPTGNRHTRPFRFMEAWLRHENFLNHISCCWRDMEGFNNKIRNLYNFMMVKLRSLWKYF</sequence>
<gene>
    <name evidence="1" type="ORF">CR513_26691</name>
</gene>
<name>A0A371GLA8_MUCPR</name>
<feature type="non-terminal residue" evidence="1">
    <location>
        <position position="1"/>
    </location>
</feature>
<dbReference type="Proteomes" id="UP000257109">
    <property type="component" value="Unassembled WGS sequence"/>
</dbReference>
<dbReference type="OrthoDB" id="1727279at2759"/>
<dbReference type="EMBL" id="QJKJ01005149">
    <property type="protein sequence ID" value="RDX91345.1"/>
    <property type="molecule type" value="Genomic_DNA"/>
</dbReference>
<proteinExistence type="predicted"/>
<evidence type="ECO:0000313" key="1">
    <source>
        <dbReference type="EMBL" id="RDX91345.1"/>
    </source>
</evidence>
<reference evidence="1" key="1">
    <citation type="submission" date="2018-05" db="EMBL/GenBank/DDBJ databases">
        <title>Draft genome of Mucuna pruriens seed.</title>
        <authorList>
            <person name="Nnadi N.E."/>
            <person name="Vos R."/>
            <person name="Hasami M.H."/>
            <person name="Devisetty U.K."/>
            <person name="Aguiy J.C."/>
        </authorList>
    </citation>
    <scope>NUCLEOTIDE SEQUENCE [LARGE SCALE GENOMIC DNA]</scope>
    <source>
        <strain evidence="1">JCA_2017</strain>
    </source>
</reference>
<protein>
    <submittedName>
        <fullName evidence="1">Uncharacterized protein</fullName>
    </submittedName>
</protein>
<organism evidence="1 2">
    <name type="scientific">Mucuna pruriens</name>
    <name type="common">Velvet bean</name>
    <name type="synonym">Dolichos pruriens</name>
    <dbReference type="NCBI Taxonomy" id="157652"/>
    <lineage>
        <taxon>Eukaryota</taxon>
        <taxon>Viridiplantae</taxon>
        <taxon>Streptophyta</taxon>
        <taxon>Embryophyta</taxon>
        <taxon>Tracheophyta</taxon>
        <taxon>Spermatophyta</taxon>
        <taxon>Magnoliopsida</taxon>
        <taxon>eudicotyledons</taxon>
        <taxon>Gunneridae</taxon>
        <taxon>Pentapetalae</taxon>
        <taxon>rosids</taxon>
        <taxon>fabids</taxon>
        <taxon>Fabales</taxon>
        <taxon>Fabaceae</taxon>
        <taxon>Papilionoideae</taxon>
        <taxon>50 kb inversion clade</taxon>
        <taxon>NPAAA clade</taxon>
        <taxon>indigoferoid/millettioid clade</taxon>
        <taxon>Phaseoleae</taxon>
        <taxon>Mucuna</taxon>
    </lineage>
</organism>
<keyword evidence="2" id="KW-1185">Reference proteome</keyword>
<accession>A0A371GLA8</accession>
<evidence type="ECO:0000313" key="2">
    <source>
        <dbReference type="Proteomes" id="UP000257109"/>
    </source>
</evidence>
<comment type="caution">
    <text evidence="1">The sequence shown here is derived from an EMBL/GenBank/DDBJ whole genome shotgun (WGS) entry which is preliminary data.</text>
</comment>
<dbReference type="AlphaFoldDB" id="A0A371GLA8"/>